<dbReference type="EMBL" id="JAMFTH010000001">
    <property type="protein sequence ID" value="MCP8897923.1"/>
    <property type="molecule type" value="Genomic_DNA"/>
</dbReference>
<name>A0A9X2HZC2_9GAMM</name>
<dbReference type="PANTHER" id="PTHR30383:SF5">
    <property type="entry name" value="SGNH HYDROLASE-TYPE ESTERASE DOMAIN-CONTAINING PROTEIN"/>
    <property type="match status" value="1"/>
</dbReference>
<dbReference type="GO" id="GO:0004622">
    <property type="term" value="F:phosphatidylcholine lysophospholipase activity"/>
    <property type="evidence" value="ECO:0007669"/>
    <property type="project" value="TreeGrafter"/>
</dbReference>
<dbReference type="Pfam" id="PF13472">
    <property type="entry name" value="Lipase_GDSL_2"/>
    <property type="match status" value="1"/>
</dbReference>
<dbReference type="PANTHER" id="PTHR30383">
    <property type="entry name" value="THIOESTERASE 1/PROTEASE 1/LYSOPHOSPHOLIPASE L1"/>
    <property type="match status" value="1"/>
</dbReference>
<organism evidence="3 4">
    <name type="scientific">Gilvimarinus xylanilyticus</name>
    <dbReference type="NCBI Taxonomy" id="2944139"/>
    <lineage>
        <taxon>Bacteria</taxon>
        <taxon>Pseudomonadati</taxon>
        <taxon>Pseudomonadota</taxon>
        <taxon>Gammaproteobacteria</taxon>
        <taxon>Cellvibrionales</taxon>
        <taxon>Cellvibrionaceae</taxon>
        <taxon>Gilvimarinus</taxon>
    </lineage>
</organism>
<protein>
    <submittedName>
        <fullName evidence="3">GDSL-type esterase/lipase family protein</fullName>
    </submittedName>
</protein>
<dbReference type="Proteomes" id="UP001139319">
    <property type="component" value="Unassembled WGS sequence"/>
</dbReference>
<reference evidence="3" key="2">
    <citation type="submission" date="2023-01" db="EMBL/GenBank/DDBJ databases">
        <title>Gilvimarinus xylanilyticus HB14 isolated from Caulerpa lentillifera aquaculture base in Hainan, China.</title>
        <authorList>
            <person name="Zhang Y.-J."/>
        </authorList>
    </citation>
    <scope>NUCLEOTIDE SEQUENCE</scope>
    <source>
        <strain evidence="3">HB14</strain>
    </source>
</reference>
<dbReference type="AlphaFoldDB" id="A0A9X2HZC2"/>
<feature type="domain" description="SGNH hydrolase-type esterase" evidence="2">
    <location>
        <begin position="67"/>
        <end position="228"/>
    </location>
</feature>
<accession>A0A9X2HZC2</accession>
<evidence type="ECO:0000313" key="3">
    <source>
        <dbReference type="EMBL" id="MCP8897923.1"/>
    </source>
</evidence>
<dbReference type="SUPFAM" id="SSF52266">
    <property type="entry name" value="SGNH hydrolase"/>
    <property type="match status" value="1"/>
</dbReference>
<dbReference type="RefSeq" id="WP_253966220.1">
    <property type="nucleotide sequence ID" value="NZ_JAMFTH010000001.1"/>
</dbReference>
<feature type="signal peptide" evidence="1">
    <location>
        <begin position="1"/>
        <end position="25"/>
    </location>
</feature>
<feature type="chain" id="PRO_5040963681" evidence="1">
    <location>
        <begin position="26"/>
        <end position="245"/>
    </location>
</feature>
<keyword evidence="1" id="KW-0732">Signal</keyword>
<evidence type="ECO:0000256" key="1">
    <source>
        <dbReference type="SAM" id="SignalP"/>
    </source>
</evidence>
<sequence length="245" mass="27328">MKLSQALTALSLATVTGFFSVFASAAPLSVQPVPRTQQFDWMSVSGWYERHAADVALAEQGEARIVFLGDSITEGWDHTIWQEHFAPLDAVNFAIGGDLTQNMLWRFEHGNVEKLDPELVVLMAGVNNYLHNQASPEDTFAGVQQLLSQALAAYPNAHVILQAVLPFGEQPNTTERQWVKDTNRQLQTLAAHERVDFYDFGELFLQDDGRISNEIMGDYLHPNAKGYGIWVKSLLPVVKSALDKE</sequence>
<gene>
    <name evidence="3" type="ORF">M6D89_01270</name>
</gene>
<dbReference type="InterPro" id="IPR036514">
    <property type="entry name" value="SGNH_hydro_sf"/>
</dbReference>
<proteinExistence type="predicted"/>
<dbReference type="InterPro" id="IPR013830">
    <property type="entry name" value="SGNH_hydro"/>
</dbReference>
<evidence type="ECO:0000313" key="4">
    <source>
        <dbReference type="Proteomes" id="UP001139319"/>
    </source>
</evidence>
<dbReference type="Gene3D" id="3.40.50.1110">
    <property type="entry name" value="SGNH hydrolase"/>
    <property type="match status" value="1"/>
</dbReference>
<reference evidence="3" key="1">
    <citation type="submission" date="2022-05" db="EMBL/GenBank/DDBJ databases">
        <authorList>
            <person name="Sun H.-N."/>
        </authorList>
    </citation>
    <scope>NUCLEOTIDE SEQUENCE</scope>
    <source>
        <strain evidence="3">HB14</strain>
    </source>
</reference>
<comment type="caution">
    <text evidence="3">The sequence shown here is derived from an EMBL/GenBank/DDBJ whole genome shotgun (WGS) entry which is preliminary data.</text>
</comment>
<dbReference type="InterPro" id="IPR051532">
    <property type="entry name" value="Ester_Hydrolysis_Enzymes"/>
</dbReference>
<evidence type="ECO:0000259" key="2">
    <source>
        <dbReference type="Pfam" id="PF13472"/>
    </source>
</evidence>
<keyword evidence="4" id="KW-1185">Reference proteome</keyword>